<gene>
    <name evidence="1" type="ORF">EA756_08535</name>
</gene>
<dbReference type="Proteomes" id="UP000276905">
    <property type="component" value="Unassembled WGS sequence"/>
</dbReference>
<evidence type="ECO:0000313" key="2">
    <source>
        <dbReference type="Proteomes" id="UP000276905"/>
    </source>
</evidence>
<evidence type="ECO:0000313" key="1">
    <source>
        <dbReference type="EMBL" id="RSO57531.1"/>
    </source>
</evidence>
<name>A0A3R9QHQ5_9GAMM</name>
<sequence>MKKLILAIVIGVALCIVILGNIKTKDSGFKESTNDTKLKQILKPDTNLIVKAKRYIGNISKDPNSIKYKNVGAFLDIEGNSYACGEFNAKNSFGAYVGYRKFIYNGSTMLMNGETKVPFSELEKKFCTYQEIEN</sequence>
<protein>
    <submittedName>
        <fullName evidence="1">Uncharacterized protein</fullName>
    </submittedName>
</protein>
<accession>A0A3R9QHQ5</accession>
<dbReference type="AlphaFoldDB" id="A0A3R9QHQ5"/>
<organism evidence="1 2">
    <name type="scientific">Acinetobacter lactucae</name>
    <dbReference type="NCBI Taxonomy" id="1785128"/>
    <lineage>
        <taxon>Bacteria</taxon>
        <taxon>Pseudomonadati</taxon>
        <taxon>Pseudomonadota</taxon>
        <taxon>Gammaproteobacteria</taxon>
        <taxon>Moraxellales</taxon>
        <taxon>Moraxellaceae</taxon>
        <taxon>Acinetobacter</taxon>
        <taxon>Acinetobacter calcoaceticus/baumannii complex</taxon>
    </lineage>
</organism>
<proteinExistence type="predicted"/>
<comment type="caution">
    <text evidence="1">The sequence shown here is derived from an EMBL/GenBank/DDBJ whole genome shotgun (WGS) entry which is preliminary data.</text>
</comment>
<reference evidence="1 2" key="1">
    <citation type="submission" date="2018-10" db="EMBL/GenBank/DDBJ databases">
        <title>GWAS and RNA-Seq identify cryptic mechanisms of antimicrobial resistance in Acinetobacter baumannii.</title>
        <authorList>
            <person name="Sahl J.W."/>
        </authorList>
    </citation>
    <scope>NUCLEOTIDE SEQUENCE [LARGE SCALE GENOMIC DNA]</scope>
    <source>
        <strain evidence="1 2">TG41018</strain>
    </source>
</reference>
<dbReference type="RefSeq" id="WP_125698853.1">
    <property type="nucleotide sequence ID" value="NZ_RFES01000005.1"/>
</dbReference>
<dbReference type="EMBL" id="RFES01000005">
    <property type="protein sequence ID" value="RSO57531.1"/>
    <property type="molecule type" value="Genomic_DNA"/>
</dbReference>